<evidence type="ECO:0000313" key="2">
    <source>
        <dbReference type="Proteomes" id="UP001497516"/>
    </source>
</evidence>
<protein>
    <submittedName>
        <fullName evidence="1">Uncharacterized protein</fullName>
    </submittedName>
</protein>
<dbReference type="PANTHER" id="PTHR36617:SF16">
    <property type="entry name" value="OS04G0516500 PROTEIN"/>
    <property type="match status" value="1"/>
</dbReference>
<name>A0AAV2DS53_9ROSI</name>
<accession>A0AAV2DS53</accession>
<evidence type="ECO:0000313" key="1">
    <source>
        <dbReference type="EMBL" id="CAL1376365.1"/>
    </source>
</evidence>
<reference evidence="1 2" key="1">
    <citation type="submission" date="2024-04" db="EMBL/GenBank/DDBJ databases">
        <authorList>
            <person name="Fracassetti M."/>
        </authorList>
    </citation>
    <scope>NUCLEOTIDE SEQUENCE [LARGE SCALE GENOMIC DNA]</scope>
</reference>
<organism evidence="1 2">
    <name type="scientific">Linum trigynum</name>
    <dbReference type="NCBI Taxonomy" id="586398"/>
    <lineage>
        <taxon>Eukaryota</taxon>
        <taxon>Viridiplantae</taxon>
        <taxon>Streptophyta</taxon>
        <taxon>Embryophyta</taxon>
        <taxon>Tracheophyta</taxon>
        <taxon>Spermatophyta</taxon>
        <taxon>Magnoliopsida</taxon>
        <taxon>eudicotyledons</taxon>
        <taxon>Gunneridae</taxon>
        <taxon>Pentapetalae</taxon>
        <taxon>rosids</taxon>
        <taxon>fabids</taxon>
        <taxon>Malpighiales</taxon>
        <taxon>Linaceae</taxon>
        <taxon>Linum</taxon>
    </lineage>
</organism>
<proteinExistence type="predicted"/>
<gene>
    <name evidence="1" type="ORF">LTRI10_LOCUS18101</name>
</gene>
<keyword evidence="2" id="KW-1185">Reference proteome</keyword>
<dbReference type="EMBL" id="OZ034816">
    <property type="protein sequence ID" value="CAL1376365.1"/>
    <property type="molecule type" value="Genomic_DNA"/>
</dbReference>
<dbReference type="Proteomes" id="UP001497516">
    <property type="component" value="Chromosome 3"/>
</dbReference>
<sequence length="156" mass="18045">MQGKYFKHKDGQIVAMKRSNHSSLWKAILKVMPLMKSATSWSIRNGRTTSFWNHPWLEHDLLLKDHLLQDAALSDEDSVVADWTNDLGDWDWPKLQQPFQPDILALIAGTEPPKEDLGEDKCIWELEKDGRFRLKSAYKLAADQLDATDDDLWKNL</sequence>
<dbReference type="PANTHER" id="PTHR36617">
    <property type="entry name" value="PROTEIN, PUTATIVE-RELATED"/>
    <property type="match status" value="1"/>
</dbReference>
<dbReference type="AlphaFoldDB" id="A0AAV2DS53"/>